<sequence>MNELFYYSNMKQTTTTLKNFLLITFLCVTFSIGSSAQCPSGTIGVTGVGCGCLAGCNLTSLGGPNCSPSVSGDCSGGQKSMFVNIAVPNGCTYTVTATMRQRAGGCTASGGDSGDKIKVDVSGGSKGFQSGSSNATLDDSYTLVGPGTITVSGSANRADEIITYTTTSSGAACVNCLSVLPVELTAFRVSQETDAVACEWWTETELNNNFFTVERSPDGIHFEAIAYMNGAGNSSEPLHYKIYDYDPYVDAVNYYRLSQTDFNGLTRLHDIRSIKVKSTHKLTIYPNPSNGTIQITGDYQSLLEARLFDTSGREISLERAPTENGKLTVSGLPVGVYTIVYFNAEEMISERIVIIP</sequence>
<evidence type="ECO:0000313" key="4">
    <source>
        <dbReference type="EMBL" id="TSJ42474.1"/>
    </source>
</evidence>
<dbReference type="OrthoDB" id="1341349at2"/>
<keyword evidence="5" id="KW-1185">Reference proteome</keyword>
<protein>
    <submittedName>
        <fullName evidence="4">T9SS type A sorting domain-containing protein</fullName>
    </submittedName>
</protein>
<evidence type="ECO:0000313" key="5">
    <source>
        <dbReference type="Proteomes" id="UP000316008"/>
    </source>
</evidence>
<keyword evidence="1 2" id="KW-0732">Signal</keyword>
<dbReference type="EMBL" id="VLPL01000005">
    <property type="protein sequence ID" value="TSJ42474.1"/>
    <property type="molecule type" value="Genomic_DNA"/>
</dbReference>
<dbReference type="Proteomes" id="UP000316008">
    <property type="component" value="Unassembled WGS sequence"/>
</dbReference>
<proteinExistence type="predicted"/>
<dbReference type="AlphaFoldDB" id="A0A556MRB4"/>
<feature type="domain" description="Secretion system C-terminal sorting" evidence="3">
    <location>
        <begin position="284"/>
        <end position="354"/>
    </location>
</feature>
<accession>A0A556MRB4</accession>
<feature type="chain" id="PRO_5022164142" evidence="2">
    <location>
        <begin position="37"/>
        <end position="356"/>
    </location>
</feature>
<evidence type="ECO:0000256" key="2">
    <source>
        <dbReference type="SAM" id="SignalP"/>
    </source>
</evidence>
<dbReference type="InterPro" id="IPR026444">
    <property type="entry name" value="Secre_tail"/>
</dbReference>
<gene>
    <name evidence="4" type="ORF">FO442_11955</name>
</gene>
<evidence type="ECO:0000256" key="1">
    <source>
        <dbReference type="ARBA" id="ARBA00022729"/>
    </source>
</evidence>
<name>A0A556MRB4_9FLAO</name>
<dbReference type="Pfam" id="PF18962">
    <property type="entry name" value="Por_Secre_tail"/>
    <property type="match status" value="1"/>
</dbReference>
<organism evidence="4 5">
    <name type="scientific">Fluviicola chungangensis</name>
    <dbReference type="NCBI Taxonomy" id="2597671"/>
    <lineage>
        <taxon>Bacteria</taxon>
        <taxon>Pseudomonadati</taxon>
        <taxon>Bacteroidota</taxon>
        <taxon>Flavobacteriia</taxon>
        <taxon>Flavobacteriales</taxon>
        <taxon>Crocinitomicaceae</taxon>
        <taxon>Fluviicola</taxon>
    </lineage>
</organism>
<reference evidence="4 5" key="1">
    <citation type="submission" date="2019-07" db="EMBL/GenBank/DDBJ databases">
        <authorList>
            <person name="Huq M.A."/>
        </authorList>
    </citation>
    <scope>NUCLEOTIDE SEQUENCE [LARGE SCALE GENOMIC DNA]</scope>
    <source>
        <strain evidence="4 5">MAH-3</strain>
    </source>
</reference>
<comment type="caution">
    <text evidence="4">The sequence shown here is derived from an EMBL/GenBank/DDBJ whole genome shotgun (WGS) entry which is preliminary data.</text>
</comment>
<dbReference type="NCBIfam" id="TIGR04183">
    <property type="entry name" value="Por_Secre_tail"/>
    <property type="match status" value="1"/>
</dbReference>
<feature type="signal peptide" evidence="2">
    <location>
        <begin position="1"/>
        <end position="36"/>
    </location>
</feature>
<evidence type="ECO:0000259" key="3">
    <source>
        <dbReference type="Pfam" id="PF18962"/>
    </source>
</evidence>